<dbReference type="AlphaFoldDB" id="A0A6J6TH88"/>
<organism evidence="1">
    <name type="scientific">freshwater metagenome</name>
    <dbReference type="NCBI Taxonomy" id="449393"/>
    <lineage>
        <taxon>unclassified sequences</taxon>
        <taxon>metagenomes</taxon>
        <taxon>ecological metagenomes</taxon>
    </lineage>
</organism>
<accession>A0A6J6TH88</accession>
<gene>
    <name evidence="1" type="ORF">UFOPK2761_01672</name>
</gene>
<sequence>MPLHRWVRLLTGLMAVPLLALGLDTAYDAVDGRRFCLDHAVAATSPDLTDALCHTIGIDGGALPGRLGDVVGRAVDGAWSPVEGELRRAWARLG</sequence>
<name>A0A6J6TH88_9ZZZZ</name>
<dbReference type="EMBL" id="CAEZYQ010000012">
    <property type="protein sequence ID" value="CAB4746194.1"/>
    <property type="molecule type" value="Genomic_DNA"/>
</dbReference>
<proteinExistence type="predicted"/>
<reference evidence="1" key="1">
    <citation type="submission" date="2020-05" db="EMBL/GenBank/DDBJ databases">
        <authorList>
            <person name="Chiriac C."/>
            <person name="Salcher M."/>
            <person name="Ghai R."/>
            <person name="Kavagutti S V."/>
        </authorList>
    </citation>
    <scope>NUCLEOTIDE SEQUENCE</scope>
</reference>
<evidence type="ECO:0000313" key="1">
    <source>
        <dbReference type="EMBL" id="CAB4746194.1"/>
    </source>
</evidence>
<protein>
    <submittedName>
        <fullName evidence="1">Unannotated protein</fullName>
    </submittedName>
</protein>